<dbReference type="GO" id="GO:0005506">
    <property type="term" value="F:iron ion binding"/>
    <property type="evidence" value="ECO:0007669"/>
    <property type="project" value="InterPro"/>
</dbReference>
<evidence type="ECO:0000256" key="5">
    <source>
        <dbReference type="ARBA" id="ARBA00010617"/>
    </source>
</evidence>
<dbReference type="PANTHER" id="PTHR24291">
    <property type="entry name" value="CYTOCHROME P450 FAMILY 4"/>
    <property type="match status" value="1"/>
</dbReference>
<dbReference type="InterPro" id="IPR001128">
    <property type="entry name" value="Cyt_P450"/>
</dbReference>
<dbReference type="InterPro" id="IPR002401">
    <property type="entry name" value="Cyt_P450_E_grp-I"/>
</dbReference>
<proteinExistence type="inferred from homology"/>
<keyword evidence="6 14" id="KW-0349">Heme</keyword>
<protein>
    <recommendedName>
        <fullName evidence="18">Cytochrome P450</fullName>
    </recommendedName>
</protein>
<keyword evidence="10" id="KW-0560">Oxidoreductase</keyword>
<comment type="similarity">
    <text evidence="5">Belongs to the cytochrome P450 family.</text>
</comment>
<accession>A0AAD7YDM8</accession>
<evidence type="ECO:0000256" key="7">
    <source>
        <dbReference type="ARBA" id="ARBA00022723"/>
    </source>
</evidence>
<dbReference type="PRINTS" id="PR00463">
    <property type="entry name" value="EP450I"/>
</dbReference>
<dbReference type="AlphaFoldDB" id="A0AAD7YDM8"/>
<evidence type="ECO:0000256" key="14">
    <source>
        <dbReference type="PIRSR" id="PIRSR602401-1"/>
    </source>
</evidence>
<dbReference type="SUPFAM" id="SSF48264">
    <property type="entry name" value="Cytochrome P450"/>
    <property type="match status" value="1"/>
</dbReference>
<keyword evidence="12" id="KW-0503">Monooxygenase</keyword>
<dbReference type="InterPro" id="IPR036396">
    <property type="entry name" value="Cyt_P450_sf"/>
</dbReference>
<evidence type="ECO:0008006" key="18">
    <source>
        <dbReference type="Google" id="ProtNLM"/>
    </source>
</evidence>
<evidence type="ECO:0000256" key="11">
    <source>
        <dbReference type="ARBA" id="ARBA00023004"/>
    </source>
</evidence>
<dbReference type="InterPro" id="IPR050196">
    <property type="entry name" value="Cytochrome_P450_Monoox"/>
</dbReference>
<evidence type="ECO:0000256" key="15">
    <source>
        <dbReference type="SAM" id="MobiDB-lite"/>
    </source>
</evidence>
<dbReference type="Pfam" id="PF00067">
    <property type="entry name" value="p450"/>
    <property type="match status" value="1"/>
</dbReference>
<dbReference type="GO" id="GO:0020037">
    <property type="term" value="F:heme binding"/>
    <property type="evidence" value="ECO:0007669"/>
    <property type="project" value="InterPro"/>
</dbReference>
<evidence type="ECO:0000256" key="6">
    <source>
        <dbReference type="ARBA" id="ARBA00022617"/>
    </source>
</evidence>
<dbReference type="EMBL" id="JARGEI010000022">
    <property type="protein sequence ID" value="KAJ8711125.1"/>
    <property type="molecule type" value="Genomic_DNA"/>
</dbReference>
<evidence type="ECO:0000256" key="13">
    <source>
        <dbReference type="ARBA" id="ARBA00023136"/>
    </source>
</evidence>
<comment type="caution">
    <text evidence="16">The sequence shown here is derived from an EMBL/GenBank/DDBJ whole genome shotgun (WGS) entry which is preliminary data.</text>
</comment>
<evidence type="ECO:0000256" key="4">
    <source>
        <dbReference type="ARBA" id="ARBA00004406"/>
    </source>
</evidence>
<keyword evidence="17" id="KW-1185">Reference proteome</keyword>
<sequence>MSWLAALAVVAAAGVSCWQYWRWTHRRMLELAAKVPGPPALPILGNALIFMRNPGDILNKIEELYNIYGEYFKFWLGPDLNICVKNPTDIRALLTSNKVNQKGPLYEVLIPFIGYGILSGGPSWRNHRKIATPTYNKKSVEHFTPIFNKEAEHIALVLSRKDPNVSFDAYKDIVKCTTQSVNQTLLGLSKEDSQNLYRLDELVSQTRSMYDLIFSKMTRWWLQIPIIYWLTGRKSLQNYYIQLLDDFSSDIVKRRRQALELSTPDEECMGIVDRFILSGQMSEQEIKWDTITLFTTSQEAAAKMASGVLLILAHLPEWQDKVYHEMMEIVGGHGPVNSEQLKQMQYLDMVYKETLRYFAIAALIQRTVEEEITINEGKLTLPAGTSLVLPIHHLHRDPRYWEDPYKVMPERFLPENVKKRDPNAFVPFSLGPMDCLGRVYATALIKTIVVWVLRYVHLEPVGTLDNIKLNAAISVSAADGYNIRTRPRAQKNGSIRTNGRINVVVRVLRYVHLEPVGTLDNIKLNADISVSAADGYNIQTRPMEQKNGSIRKNGRINGLS</sequence>
<feature type="region of interest" description="Disordered" evidence="15">
    <location>
        <begin position="541"/>
        <end position="560"/>
    </location>
</feature>
<comment type="subcellular location">
    <subcellularLocation>
        <location evidence="4">Endoplasmic reticulum membrane</location>
        <topology evidence="4">Peripheral membrane protein</topology>
    </subcellularLocation>
    <subcellularLocation>
        <location evidence="3">Microsome membrane</location>
        <topology evidence="3">Peripheral membrane protein</topology>
    </subcellularLocation>
</comment>
<evidence type="ECO:0000256" key="9">
    <source>
        <dbReference type="ARBA" id="ARBA00022848"/>
    </source>
</evidence>
<keyword evidence="8" id="KW-0256">Endoplasmic reticulum</keyword>
<keyword evidence="13" id="KW-0472">Membrane</keyword>
<feature type="compositionally biased region" description="Polar residues" evidence="15">
    <location>
        <begin position="541"/>
        <end position="550"/>
    </location>
</feature>
<evidence type="ECO:0000256" key="2">
    <source>
        <dbReference type="ARBA" id="ARBA00003690"/>
    </source>
</evidence>
<keyword evidence="11 14" id="KW-0408">Iron</keyword>
<dbReference type="GO" id="GO:0005789">
    <property type="term" value="C:endoplasmic reticulum membrane"/>
    <property type="evidence" value="ECO:0007669"/>
    <property type="project" value="UniProtKB-SubCell"/>
</dbReference>
<evidence type="ECO:0000256" key="1">
    <source>
        <dbReference type="ARBA" id="ARBA00001971"/>
    </source>
</evidence>
<keyword evidence="9" id="KW-0492">Microsome</keyword>
<evidence type="ECO:0000256" key="3">
    <source>
        <dbReference type="ARBA" id="ARBA00004174"/>
    </source>
</evidence>
<reference evidence="16" key="1">
    <citation type="submission" date="2023-03" db="EMBL/GenBank/DDBJ databases">
        <title>Chromosome-level genomes of two armyworms, Mythimna separata and Mythimna loreyi, provide insights into the biosynthesis and reception of sex pheromones.</title>
        <authorList>
            <person name="Zhao H."/>
        </authorList>
    </citation>
    <scope>NUCLEOTIDE SEQUENCE</scope>
    <source>
        <strain evidence="16">BeijingLab</strain>
        <tissue evidence="16">Pupa</tissue>
    </source>
</reference>
<evidence type="ECO:0000256" key="12">
    <source>
        <dbReference type="ARBA" id="ARBA00023033"/>
    </source>
</evidence>
<feature type="binding site" description="axial binding residue" evidence="14">
    <location>
        <position position="435"/>
    </location>
    <ligand>
        <name>heme</name>
        <dbReference type="ChEBI" id="CHEBI:30413"/>
    </ligand>
    <ligandPart>
        <name>Fe</name>
        <dbReference type="ChEBI" id="CHEBI:18248"/>
    </ligandPart>
</feature>
<evidence type="ECO:0000313" key="17">
    <source>
        <dbReference type="Proteomes" id="UP001231518"/>
    </source>
</evidence>
<keyword evidence="7 14" id="KW-0479">Metal-binding</keyword>
<dbReference type="Proteomes" id="UP001231518">
    <property type="component" value="Chromosome 21"/>
</dbReference>
<organism evidence="16 17">
    <name type="scientific">Mythimna separata</name>
    <name type="common">Oriental armyworm</name>
    <name type="synonym">Pseudaletia separata</name>
    <dbReference type="NCBI Taxonomy" id="271217"/>
    <lineage>
        <taxon>Eukaryota</taxon>
        <taxon>Metazoa</taxon>
        <taxon>Ecdysozoa</taxon>
        <taxon>Arthropoda</taxon>
        <taxon>Hexapoda</taxon>
        <taxon>Insecta</taxon>
        <taxon>Pterygota</taxon>
        <taxon>Neoptera</taxon>
        <taxon>Endopterygota</taxon>
        <taxon>Lepidoptera</taxon>
        <taxon>Glossata</taxon>
        <taxon>Ditrysia</taxon>
        <taxon>Noctuoidea</taxon>
        <taxon>Noctuidae</taxon>
        <taxon>Noctuinae</taxon>
        <taxon>Hadenini</taxon>
        <taxon>Mythimna</taxon>
    </lineage>
</organism>
<dbReference type="PANTHER" id="PTHR24291:SF189">
    <property type="entry name" value="CYTOCHROME P450 4C3-RELATED"/>
    <property type="match status" value="1"/>
</dbReference>
<evidence type="ECO:0000256" key="10">
    <source>
        <dbReference type="ARBA" id="ARBA00023002"/>
    </source>
</evidence>
<comment type="function">
    <text evidence="2">May be involved in the metabolism of insect hormones and in the breakdown of synthetic insecticides.</text>
</comment>
<dbReference type="GO" id="GO:0016705">
    <property type="term" value="F:oxidoreductase activity, acting on paired donors, with incorporation or reduction of molecular oxygen"/>
    <property type="evidence" value="ECO:0007669"/>
    <property type="project" value="InterPro"/>
</dbReference>
<evidence type="ECO:0000313" key="16">
    <source>
        <dbReference type="EMBL" id="KAJ8711125.1"/>
    </source>
</evidence>
<name>A0AAD7YDM8_MYTSE</name>
<dbReference type="GO" id="GO:0004497">
    <property type="term" value="F:monooxygenase activity"/>
    <property type="evidence" value="ECO:0007669"/>
    <property type="project" value="UniProtKB-KW"/>
</dbReference>
<evidence type="ECO:0000256" key="8">
    <source>
        <dbReference type="ARBA" id="ARBA00022824"/>
    </source>
</evidence>
<gene>
    <name evidence="16" type="ORF">PYW07_008367</name>
</gene>
<comment type="cofactor">
    <cofactor evidence="1 14">
        <name>heme</name>
        <dbReference type="ChEBI" id="CHEBI:30413"/>
    </cofactor>
</comment>
<dbReference type="Gene3D" id="1.10.630.10">
    <property type="entry name" value="Cytochrome P450"/>
    <property type="match status" value="1"/>
</dbReference>